<evidence type="ECO:0008006" key="4">
    <source>
        <dbReference type="Google" id="ProtNLM"/>
    </source>
</evidence>
<dbReference type="Gene3D" id="3.30.70.330">
    <property type="match status" value="1"/>
</dbReference>
<proteinExistence type="predicted"/>
<name>A0A8E2EJ25_9PEZI</name>
<evidence type="ECO:0000313" key="2">
    <source>
        <dbReference type="EMBL" id="OCK84735.1"/>
    </source>
</evidence>
<dbReference type="EMBL" id="KV744831">
    <property type="protein sequence ID" value="OCK84735.1"/>
    <property type="molecule type" value="Genomic_DNA"/>
</dbReference>
<protein>
    <recommendedName>
        <fullName evidence="4">RRM domain-containing protein</fullName>
    </recommendedName>
</protein>
<reference evidence="2 3" key="1">
    <citation type="journal article" date="2016" name="Nat. Commun.">
        <title>Ectomycorrhizal ecology is imprinted in the genome of the dominant symbiotic fungus Cenococcum geophilum.</title>
        <authorList>
            <consortium name="DOE Joint Genome Institute"/>
            <person name="Peter M."/>
            <person name="Kohler A."/>
            <person name="Ohm R.A."/>
            <person name="Kuo A."/>
            <person name="Krutzmann J."/>
            <person name="Morin E."/>
            <person name="Arend M."/>
            <person name="Barry K.W."/>
            <person name="Binder M."/>
            <person name="Choi C."/>
            <person name="Clum A."/>
            <person name="Copeland A."/>
            <person name="Grisel N."/>
            <person name="Haridas S."/>
            <person name="Kipfer T."/>
            <person name="LaButti K."/>
            <person name="Lindquist E."/>
            <person name="Lipzen A."/>
            <person name="Maire R."/>
            <person name="Meier B."/>
            <person name="Mihaltcheva S."/>
            <person name="Molinier V."/>
            <person name="Murat C."/>
            <person name="Poggeler S."/>
            <person name="Quandt C.A."/>
            <person name="Sperisen C."/>
            <person name="Tritt A."/>
            <person name="Tisserant E."/>
            <person name="Crous P.W."/>
            <person name="Henrissat B."/>
            <person name="Nehls U."/>
            <person name="Egli S."/>
            <person name="Spatafora J.W."/>
            <person name="Grigoriev I.V."/>
            <person name="Martin F.M."/>
        </authorList>
    </citation>
    <scope>NUCLEOTIDE SEQUENCE [LARGE SCALE GENOMIC DNA]</scope>
    <source>
        <strain evidence="2 3">CBS 459.81</strain>
    </source>
</reference>
<dbReference type="AlphaFoldDB" id="A0A8E2EJ25"/>
<evidence type="ECO:0000256" key="1">
    <source>
        <dbReference type="SAM" id="MobiDB-lite"/>
    </source>
</evidence>
<feature type="region of interest" description="Disordered" evidence="1">
    <location>
        <begin position="67"/>
        <end position="109"/>
    </location>
</feature>
<accession>A0A8E2EJ25</accession>
<keyword evidence="3" id="KW-1185">Reference proteome</keyword>
<dbReference type="OrthoDB" id="336240at2759"/>
<feature type="compositionally biased region" description="Low complexity" evidence="1">
    <location>
        <begin position="90"/>
        <end position="109"/>
    </location>
</feature>
<feature type="compositionally biased region" description="Low complexity" evidence="1">
    <location>
        <begin position="67"/>
        <end position="82"/>
    </location>
</feature>
<dbReference type="Proteomes" id="UP000250266">
    <property type="component" value="Unassembled WGS sequence"/>
</dbReference>
<organism evidence="2 3">
    <name type="scientific">Lepidopterella palustris CBS 459.81</name>
    <dbReference type="NCBI Taxonomy" id="1314670"/>
    <lineage>
        <taxon>Eukaryota</taxon>
        <taxon>Fungi</taxon>
        <taxon>Dikarya</taxon>
        <taxon>Ascomycota</taxon>
        <taxon>Pezizomycotina</taxon>
        <taxon>Dothideomycetes</taxon>
        <taxon>Pleosporomycetidae</taxon>
        <taxon>Mytilinidiales</taxon>
        <taxon>Argynnaceae</taxon>
        <taxon>Lepidopterella</taxon>
    </lineage>
</organism>
<dbReference type="InterPro" id="IPR012677">
    <property type="entry name" value="Nucleotide-bd_a/b_plait_sf"/>
</dbReference>
<evidence type="ECO:0000313" key="3">
    <source>
        <dbReference type="Proteomes" id="UP000250266"/>
    </source>
</evidence>
<gene>
    <name evidence="2" type="ORF">K432DRAFT_400876</name>
</gene>
<sequence length="556" mass="61335">MSSVFSDESDTYSYYSSGTSLLSAGTPSLALSSAPTIVTTRSASTARSIDTAATAGSAFTSRTISTTTSTSSAGNIATATSAPTGGNAETTSSAITAPPTSQSTASQSLTHHPQALHILPIGPPVVTQYNLCATPTAYRDLTFAGVPTWDLALRYLPFRDLTQEAPKGQYGAPYDTVKNEVVAFLGRNARILVRPAAAGSAGFYQIHVAFDRQSGKAHDTFVEFETMQAAHDAVQSFLDYERIHRHPRRLGNRPVKVTVSSQAELMQSIFQRTKCCTWVDNGPQIRQPAQNESPFKGFVVEEELRTVIRHAEKPGKTLFGKDSPQRPYEAIISLLVKYPWSLTLMYTLRERNMIFHYVEQLIGLLIQQVAYFERNTKSPFCTKLTQQLLTELAITAITCHGFATYQRCQLISMTHHRCQLPSYIVPHRLWDFFPFEVVSVDLRAQSEIVEYWAILMHMGTISGSINDVAAVTHKLSTRPWLQGFPFGLCLSPLYNSQVPGRALFGNALDLSMRAAIDAEMLVIIDACGRVLHHAAHNPGFRLPTYWTHQHPVAPGF</sequence>